<dbReference type="Proteomes" id="UP000239757">
    <property type="component" value="Unassembled WGS sequence"/>
</dbReference>
<organism evidence="1 2">
    <name type="scientific">Gossypium barbadense</name>
    <name type="common">Sea Island cotton</name>
    <name type="synonym">Hibiscus barbadensis</name>
    <dbReference type="NCBI Taxonomy" id="3634"/>
    <lineage>
        <taxon>Eukaryota</taxon>
        <taxon>Viridiplantae</taxon>
        <taxon>Streptophyta</taxon>
        <taxon>Embryophyta</taxon>
        <taxon>Tracheophyta</taxon>
        <taxon>Spermatophyta</taxon>
        <taxon>Magnoliopsida</taxon>
        <taxon>eudicotyledons</taxon>
        <taxon>Gunneridae</taxon>
        <taxon>Pentapetalae</taxon>
        <taxon>rosids</taxon>
        <taxon>malvids</taxon>
        <taxon>Malvales</taxon>
        <taxon>Malvaceae</taxon>
        <taxon>Malvoideae</taxon>
        <taxon>Gossypium</taxon>
    </lineage>
</organism>
<reference evidence="1 2" key="1">
    <citation type="submission" date="2015-01" db="EMBL/GenBank/DDBJ databases">
        <title>Genome of allotetraploid Gossypium barbadense reveals genomic plasticity and fiber elongation in cotton evolution.</title>
        <authorList>
            <person name="Chen X."/>
            <person name="Liu X."/>
            <person name="Zhao B."/>
            <person name="Zheng H."/>
            <person name="Hu Y."/>
            <person name="Lu G."/>
            <person name="Yang C."/>
            <person name="Chen J."/>
            <person name="Shan C."/>
            <person name="Zhang L."/>
            <person name="Zhou Y."/>
            <person name="Wang L."/>
            <person name="Guo W."/>
            <person name="Bai Y."/>
            <person name="Ruan J."/>
            <person name="Shangguan X."/>
            <person name="Mao Y."/>
            <person name="Jiang J."/>
            <person name="Zhu Y."/>
            <person name="Lei J."/>
            <person name="Kang H."/>
            <person name="Chen S."/>
            <person name="He X."/>
            <person name="Wang R."/>
            <person name="Wang Y."/>
            <person name="Chen J."/>
            <person name="Wang L."/>
            <person name="Yu S."/>
            <person name="Wang B."/>
            <person name="Wei J."/>
            <person name="Song S."/>
            <person name="Lu X."/>
            <person name="Gao Z."/>
            <person name="Gu W."/>
            <person name="Deng X."/>
            <person name="Ma D."/>
            <person name="Wang S."/>
            <person name="Liang W."/>
            <person name="Fang L."/>
            <person name="Cai C."/>
            <person name="Zhu X."/>
            <person name="Zhou B."/>
            <person name="Zhang Y."/>
            <person name="Chen Z."/>
            <person name="Xu S."/>
            <person name="Zhu R."/>
            <person name="Wang S."/>
            <person name="Zhang T."/>
            <person name="Zhao G."/>
        </authorList>
    </citation>
    <scope>NUCLEOTIDE SEQUENCE [LARGE SCALE GENOMIC DNA]</scope>
    <source>
        <strain evidence="2">cv. Xinhai21</strain>
        <tissue evidence="1">Leaf</tissue>
    </source>
</reference>
<dbReference type="AlphaFoldDB" id="A0A2P5XNE1"/>
<gene>
    <name evidence="1" type="ORF">GOBAR_AA15775</name>
</gene>
<dbReference type="OrthoDB" id="989586at2759"/>
<sequence>MSSEPGPPVPAAASEPWIIIKLVTLKVRKSRTGLNSRSELKWSLNRADYRHSSTLQDLDDSLIDPFINSLAVGSDLNSLVKESFDYIKRTFEFCIAIEDCLIQVGLEVRTDKKKFVGGTEEVQSSQKAFFEKLLVLKGTIYGQEESMLEDGVKCLVCCRFRFRVSFFCDGSCIDGCYNSGLKMVRWALEAERGKCERAEEVNYNVLCSTSK</sequence>
<accession>A0A2P5XNE1</accession>
<evidence type="ECO:0000313" key="2">
    <source>
        <dbReference type="Proteomes" id="UP000239757"/>
    </source>
</evidence>
<protein>
    <submittedName>
        <fullName evidence="1">Uncharacterized protein</fullName>
    </submittedName>
</protein>
<evidence type="ECO:0000313" key="1">
    <source>
        <dbReference type="EMBL" id="PPS04873.1"/>
    </source>
</evidence>
<dbReference type="EMBL" id="KZ664537">
    <property type="protein sequence ID" value="PPS04873.1"/>
    <property type="molecule type" value="Genomic_DNA"/>
</dbReference>
<proteinExistence type="predicted"/>
<name>A0A2P5XNE1_GOSBA</name>